<sequence>VFHPRLAPKRPFGRKKIYAYKKMGRFDREETE</sequence>
<evidence type="ECO:0000313" key="1">
    <source>
        <dbReference type="EMBL" id="GAH95583.1"/>
    </source>
</evidence>
<feature type="non-terminal residue" evidence="1">
    <location>
        <position position="1"/>
    </location>
</feature>
<reference evidence="1" key="1">
    <citation type="journal article" date="2014" name="Front. Microbiol.">
        <title>High frequency of phylogenetically diverse reductive dehalogenase-homologous genes in deep subseafloor sedimentary metagenomes.</title>
        <authorList>
            <person name="Kawai M."/>
            <person name="Futagami T."/>
            <person name="Toyoda A."/>
            <person name="Takaki Y."/>
            <person name="Nishi S."/>
            <person name="Hori S."/>
            <person name="Arai W."/>
            <person name="Tsubouchi T."/>
            <person name="Morono Y."/>
            <person name="Uchiyama I."/>
            <person name="Ito T."/>
            <person name="Fujiyama A."/>
            <person name="Inagaki F."/>
            <person name="Takami H."/>
        </authorList>
    </citation>
    <scope>NUCLEOTIDE SEQUENCE</scope>
    <source>
        <strain evidence="1">Expedition CK06-06</strain>
    </source>
</reference>
<dbReference type="AlphaFoldDB" id="X1LN81"/>
<gene>
    <name evidence="1" type="ORF">S06H3_06908</name>
</gene>
<name>X1LN81_9ZZZZ</name>
<comment type="caution">
    <text evidence="1">The sequence shown here is derived from an EMBL/GenBank/DDBJ whole genome shotgun (WGS) entry which is preliminary data.</text>
</comment>
<protein>
    <submittedName>
        <fullName evidence="1">Uncharacterized protein</fullName>
    </submittedName>
</protein>
<dbReference type="EMBL" id="BARV01002739">
    <property type="protein sequence ID" value="GAH95583.1"/>
    <property type="molecule type" value="Genomic_DNA"/>
</dbReference>
<organism evidence="1">
    <name type="scientific">marine sediment metagenome</name>
    <dbReference type="NCBI Taxonomy" id="412755"/>
    <lineage>
        <taxon>unclassified sequences</taxon>
        <taxon>metagenomes</taxon>
        <taxon>ecological metagenomes</taxon>
    </lineage>
</organism>
<accession>X1LN81</accession>
<proteinExistence type="predicted"/>